<dbReference type="InterPro" id="IPR019734">
    <property type="entry name" value="TPR_rpt"/>
</dbReference>
<dbReference type="InterPro" id="IPR044650">
    <property type="entry name" value="SRFR1-like"/>
</dbReference>
<dbReference type="EMBL" id="LAZR01000044">
    <property type="protein sequence ID" value="KKN99899.1"/>
    <property type="molecule type" value="Genomic_DNA"/>
</dbReference>
<protein>
    <submittedName>
        <fullName evidence="2">Uncharacterized protein</fullName>
    </submittedName>
</protein>
<organism evidence="2">
    <name type="scientific">marine sediment metagenome</name>
    <dbReference type="NCBI Taxonomy" id="412755"/>
    <lineage>
        <taxon>unclassified sequences</taxon>
        <taxon>metagenomes</taxon>
        <taxon>ecological metagenomes</taxon>
    </lineage>
</organism>
<accession>A0A0F9V7G1</accession>
<dbReference type="PROSITE" id="PS50005">
    <property type="entry name" value="TPR"/>
    <property type="match status" value="5"/>
</dbReference>
<evidence type="ECO:0000256" key="1">
    <source>
        <dbReference type="SAM" id="Coils"/>
    </source>
</evidence>
<dbReference type="PANTHER" id="PTHR44749">
    <property type="entry name" value="SUPPRESSOR OF RPS4-RLD 1"/>
    <property type="match status" value="1"/>
</dbReference>
<keyword evidence="1" id="KW-0175">Coiled coil</keyword>
<dbReference type="Pfam" id="PF13181">
    <property type="entry name" value="TPR_8"/>
    <property type="match status" value="4"/>
</dbReference>
<comment type="caution">
    <text evidence="2">The sequence shown here is derived from an EMBL/GenBank/DDBJ whole genome shotgun (WGS) entry which is preliminary data.</text>
</comment>
<dbReference type="GO" id="GO:0045892">
    <property type="term" value="P:negative regulation of DNA-templated transcription"/>
    <property type="evidence" value="ECO:0007669"/>
    <property type="project" value="InterPro"/>
</dbReference>
<dbReference type="PANTHER" id="PTHR44749:SF1">
    <property type="entry name" value="TETRATRICOPEPTIDE-LIKE HELICAL DOMAIN-CONTAINING PROTEIN"/>
    <property type="match status" value="1"/>
</dbReference>
<sequence length="467" mass="54744">MALESNERPDKPITKFESMLKTDDVYFFDAEDFEDIVHHYLNHGKISLAKKGIKIGLQQHPGSIELKLLQVEVMVFENQMDKAEALLDELQLLDNHNEEIYIQRANIYSKLDNHEGAIALLQKALSITNNSFDIYSLLGMEYLFMDNFNDAKESFMKCVEFDEQDYSSLYNVIYCFEFLEDYEGAIIYLNGYLENNPYCEVAWHQLGKQYYYKEMYTEALSAFDFAIISDDTFIGAYFEKGKVLEKLGRHKEAIENYETTISIEDPTSHAFLRIGKCYEKLKDTEMAKYYFYQTVHEDPQLDKGWLAITNLYYNNKDYEKAVFYINKALNIDGENPQYWKKCAKIHMALKNYDQANFAFKQAVDLGNYELETWLNWAEVVHINGEQAAAVEILSQGREFYPESLKLLYRSVGYLLLAEDPINARIMLMDALKIDKKQKKLHLFTENFPKYGKSEWTQEIVKKYNKTS</sequence>
<gene>
    <name evidence="2" type="ORF">LCGC14_0133200</name>
</gene>
<name>A0A0F9V7G1_9ZZZZ</name>
<feature type="coiled-coil region" evidence="1">
    <location>
        <begin position="66"/>
        <end position="93"/>
    </location>
</feature>
<dbReference type="SUPFAM" id="SSF48452">
    <property type="entry name" value="TPR-like"/>
    <property type="match status" value="2"/>
</dbReference>
<dbReference type="Pfam" id="PF13174">
    <property type="entry name" value="TPR_6"/>
    <property type="match status" value="1"/>
</dbReference>
<dbReference type="AlphaFoldDB" id="A0A0F9V7G1"/>
<evidence type="ECO:0000313" key="2">
    <source>
        <dbReference type="EMBL" id="KKN99899.1"/>
    </source>
</evidence>
<proteinExistence type="predicted"/>
<dbReference type="InterPro" id="IPR011990">
    <property type="entry name" value="TPR-like_helical_dom_sf"/>
</dbReference>
<dbReference type="SMART" id="SM00028">
    <property type="entry name" value="TPR"/>
    <property type="match status" value="9"/>
</dbReference>
<reference evidence="2" key="1">
    <citation type="journal article" date="2015" name="Nature">
        <title>Complex archaea that bridge the gap between prokaryotes and eukaryotes.</title>
        <authorList>
            <person name="Spang A."/>
            <person name="Saw J.H."/>
            <person name="Jorgensen S.L."/>
            <person name="Zaremba-Niedzwiedzka K."/>
            <person name="Martijn J."/>
            <person name="Lind A.E."/>
            <person name="van Eijk R."/>
            <person name="Schleper C."/>
            <person name="Guy L."/>
            <person name="Ettema T.J."/>
        </authorList>
    </citation>
    <scope>NUCLEOTIDE SEQUENCE</scope>
</reference>
<dbReference type="Gene3D" id="1.25.40.10">
    <property type="entry name" value="Tetratricopeptide repeat domain"/>
    <property type="match status" value="3"/>
</dbReference>